<dbReference type="SUPFAM" id="SSF52161">
    <property type="entry name" value="Ribosomal protein L13"/>
    <property type="match status" value="1"/>
</dbReference>
<evidence type="ECO:0008006" key="6">
    <source>
        <dbReference type="Google" id="ProtNLM"/>
    </source>
</evidence>
<organism evidence="4 5">
    <name type="scientific">Galdieria yellowstonensis</name>
    <dbReference type="NCBI Taxonomy" id="3028027"/>
    <lineage>
        <taxon>Eukaryota</taxon>
        <taxon>Rhodophyta</taxon>
        <taxon>Bangiophyceae</taxon>
        <taxon>Galdieriales</taxon>
        <taxon>Galdieriaceae</taxon>
        <taxon>Galdieria</taxon>
    </lineage>
</organism>
<comment type="caution">
    <text evidence="4">The sequence shown here is derived from an EMBL/GenBank/DDBJ whole genome shotgun (WGS) entry which is preliminary data.</text>
</comment>
<protein>
    <recommendedName>
        <fullName evidence="6">60S ribosomal protein L13a</fullName>
    </recommendedName>
</protein>
<dbReference type="Gene3D" id="6.10.250.3250">
    <property type="match status" value="1"/>
</dbReference>
<evidence type="ECO:0000256" key="2">
    <source>
        <dbReference type="ARBA" id="ARBA00022980"/>
    </source>
</evidence>
<dbReference type="CDD" id="cd00392">
    <property type="entry name" value="Ribosomal_L13"/>
    <property type="match status" value="1"/>
</dbReference>
<dbReference type="GO" id="GO:0003735">
    <property type="term" value="F:structural constituent of ribosome"/>
    <property type="evidence" value="ECO:0007669"/>
    <property type="project" value="InterPro"/>
</dbReference>
<name>A0AAV9I856_9RHOD</name>
<dbReference type="Gene3D" id="3.90.1180.10">
    <property type="entry name" value="Ribosomal protein L13"/>
    <property type="match status" value="1"/>
</dbReference>
<evidence type="ECO:0000256" key="3">
    <source>
        <dbReference type="ARBA" id="ARBA00023274"/>
    </source>
</evidence>
<dbReference type="FunFam" id="3.90.1180.10:FF:000002">
    <property type="entry name" value="60S ribosomal protein L16"/>
    <property type="match status" value="1"/>
</dbReference>
<dbReference type="InterPro" id="IPR005822">
    <property type="entry name" value="Ribosomal_uL13"/>
</dbReference>
<sequence length="203" mass="23213">MLEAPIIVDAKGHLLGRLASIVAKEILSGQKIVVVRCEELNISGEHHRHKLKFKSYLRKRMNTNPSRGPYHHRSPSQIFFKAVRGMVPRRTARGTAALSRLKVFEGVPPPYDKMKRMVVPQALRVVRLRPDRKYTHLGTLASQVGWKYADVIQRLEQKRKERSKQFYLKKKAAKNLRKKAEKGIDLSETTLRSILEPISAASS</sequence>
<dbReference type="Pfam" id="PF00572">
    <property type="entry name" value="Ribosomal_L13"/>
    <property type="match status" value="1"/>
</dbReference>
<evidence type="ECO:0000256" key="1">
    <source>
        <dbReference type="ARBA" id="ARBA00006227"/>
    </source>
</evidence>
<dbReference type="EMBL" id="JANCYU010000016">
    <property type="protein sequence ID" value="KAK4523535.1"/>
    <property type="molecule type" value="Genomic_DNA"/>
</dbReference>
<dbReference type="NCBIfam" id="TIGR01077">
    <property type="entry name" value="L13_A_E"/>
    <property type="match status" value="1"/>
</dbReference>
<dbReference type="PANTHER" id="PTHR11545:SF3">
    <property type="entry name" value="LARGE RIBOSOMAL SUBUNIT PROTEIN UL13"/>
    <property type="match status" value="1"/>
</dbReference>
<dbReference type="GO" id="GO:0022625">
    <property type="term" value="C:cytosolic large ribosomal subunit"/>
    <property type="evidence" value="ECO:0007669"/>
    <property type="project" value="TreeGrafter"/>
</dbReference>
<gene>
    <name evidence="4" type="ORF">GAYE_PCTG69G1431</name>
</gene>
<dbReference type="GO" id="GO:0003729">
    <property type="term" value="F:mRNA binding"/>
    <property type="evidence" value="ECO:0007669"/>
    <property type="project" value="TreeGrafter"/>
</dbReference>
<dbReference type="AlphaFoldDB" id="A0AAV9I856"/>
<comment type="similarity">
    <text evidence="1">Belongs to the universal ribosomal protein uL13 family.</text>
</comment>
<accession>A0AAV9I856</accession>
<evidence type="ECO:0000313" key="5">
    <source>
        <dbReference type="Proteomes" id="UP001300502"/>
    </source>
</evidence>
<keyword evidence="2" id="KW-0689">Ribosomal protein</keyword>
<dbReference type="Proteomes" id="UP001300502">
    <property type="component" value="Unassembled WGS sequence"/>
</dbReference>
<dbReference type="HAMAP" id="MF_01366">
    <property type="entry name" value="Ribosomal_uL13"/>
    <property type="match status" value="1"/>
</dbReference>
<proteinExistence type="inferred from homology"/>
<dbReference type="GO" id="GO:0017148">
    <property type="term" value="P:negative regulation of translation"/>
    <property type="evidence" value="ECO:0007669"/>
    <property type="project" value="TreeGrafter"/>
</dbReference>
<keyword evidence="5" id="KW-1185">Reference proteome</keyword>
<dbReference type="InterPro" id="IPR005755">
    <property type="entry name" value="Ribosomal_uL13_euk/arc"/>
</dbReference>
<dbReference type="PANTHER" id="PTHR11545">
    <property type="entry name" value="RIBOSOMAL PROTEIN L13"/>
    <property type="match status" value="1"/>
</dbReference>
<keyword evidence="3" id="KW-0687">Ribonucleoprotein</keyword>
<evidence type="ECO:0000313" key="4">
    <source>
        <dbReference type="EMBL" id="KAK4523535.1"/>
    </source>
</evidence>
<dbReference type="InterPro" id="IPR036899">
    <property type="entry name" value="Ribosomal_uL13_sf"/>
</dbReference>
<dbReference type="GO" id="GO:0006412">
    <property type="term" value="P:translation"/>
    <property type="evidence" value="ECO:0007669"/>
    <property type="project" value="InterPro"/>
</dbReference>
<reference evidence="4 5" key="1">
    <citation type="submission" date="2022-07" db="EMBL/GenBank/DDBJ databases">
        <title>Genome-wide signatures of adaptation to extreme environments.</title>
        <authorList>
            <person name="Cho C.H."/>
            <person name="Yoon H.S."/>
        </authorList>
    </citation>
    <scope>NUCLEOTIDE SEQUENCE [LARGE SCALE GENOMIC DNA]</scope>
    <source>
        <strain evidence="4 5">108.79 E11</strain>
    </source>
</reference>